<dbReference type="Pfam" id="PF05635">
    <property type="entry name" value="23S_rRNA_IVP"/>
    <property type="match status" value="1"/>
</dbReference>
<reference evidence="1 2" key="1">
    <citation type="submission" date="2018-09" db="EMBL/GenBank/DDBJ databases">
        <title>Genomic Encyclopedia of Archaeal and Bacterial Type Strains, Phase II (KMG-II): from individual species to whole genera.</title>
        <authorList>
            <person name="Goeker M."/>
        </authorList>
    </citation>
    <scope>NUCLEOTIDE SEQUENCE [LARGE SCALE GENOMIC DNA]</scope>
    <source>
        <strain evidence="1 2">DSM 27148</strain>
    </source>
</reference>
<dbReference type="NCBIfam" id="TIGR02436">
    <property type="entry name" value="four helix bundle protein"/>
    <property type="match status" value="1"/>
</dbReference>
<gene>
    <name evidence="1" type="ORF">BC643_4461</name>
</gene>
<name>A0A419VVF9_9BACT</name>
<dbReference type="CDD" id="cd16377">
    <property type="entry name" value="23S_rRNA_IVP_like"/>
    <property type="match status" value="1"/>
</dbReference>
<accession>A0A419VVF9</accession>
<dbReference type="Gene3D" id="1.20.1440.60">
    <property type="entry name" value="23S rRNA-intervening sequence"/>
    <property type="match status" value="1"/>
</dbReference>
<dbReference type="EMBL" id="RAPN01000005">
    <property type="protein sequence ID" value="RKD86144.1"/>
    <property type="molecule type" value="Genomic_DNA"/>
</dbReference>
<evidence type="ECO:0000313" key="2">
    <source>
        <dbReference type="Proteomes" id="UP000283387"/>
    </source>
</evidence>
<dbReference type="PANTHER" id="PTHR38471:SF2">
    <property type="entry name" value="FOUR HELIX BUNDLE PROTEIN"/>
    <property type="match status" value="1"/>
</dbReference>
<proteinExistence type="predicted"/>
<keyword evidence="2" id="KW-1185">Reference proteome</keyword>
<sequence length="129" mass="14743">MSKVQRFEDLKVWQASREFCKTIHAFTSIVGFSRDYRFVSQIKASSGSVMDNIAEGYERDGNKEFIRFLAISKGSCGECRSQLYRALDCGYISQSEFDEAYESAIEISRMLNGLIGYLKESDLKGKKFK</sequence>
<dbReference type="SUPFAM" id="SSF158446">
    <property type="entry name" value="IVS-encoded protein-like"/>
    <property type="match status" value="1"/>
</dbReference>
<dbReference type="Proteomes" id="UP000283387">
    <property type="component" value="Unassembled WGS sequence"/>
</dbReference>
<comment type="caution">
    <text evidence="1">The sequence shown here is derived from an EMBL/GenBank/DDBJ whole genome shotgun (WGS) entry which is preliminary data.</text>
</comment>
<evidence type="ECO:0000313" key="1">
    <source>
        <dbReference type="EMBL" id="RKD86144.1"/>
    </source>
</evidence>
<dbReference type="InterPro" id="IPR012657">
    <property type="entry name" value="23S_rRNA-intervening_sequence"/>
</dbReference>
<dbReference type="OrthoDB" id="9811959at2"/>
<organism evidence="1 2">
    <name type="scientific">Mangrovibacterium diazotrophicum</name>
    <dbReference type="NCBI Taxonomy" id="1261403"/>
    <lineage>
        <taxon>Bacteria</taxon>
        <taxon>Pseudomonadati</taxon>
        <taxon>Bacteroidota</taxon>
        <taxon>Bacteroidia</taxon>
        <taxon>Marinilabiliales</taxon>
        <taxon>Prolixibacteraceae</taxon>
        <taxon>Mangrovibacterium</taxon>
    </lineage>
</organism>
<dbReference type="PANTHER" id="PTHR38471">
    <property type="entry name" value="FOUR HELIX BUNDLE PROTEIN"/>
    <property type="match status" value="1"/>
</dbReference>
<dbReference type="AlphaFoldDB" id="A0A419VVF9"/>
<protein>
    <submittedName>
        <fullName evidence="1">Four helix bundle protein</fullName>
    </submittedName>
</protein>
<dbReference type="InterPro" id="IPR036583">
    <property type="entry name" value="23S_rRNA_IVS_sf"/>
</dbReference>
<dbReference type="RefSeq" id="WP_120275496.1">
    <property type="nucleotide sequence ID" value="NZ_RAPN01000005.1"/>
</dbReference>